<feature type="domain" description="Major facilitator superfamily (MFS) profile" evidence="5">
    <location>
        <begin position="52"/>
        <end position="423"/>
    </location>
</feature>
<feature type="transmembrane region" description="Helical" evidence="4">
    <location>
        <begin position="113"/>
        <end position="133"/>
    </location>
</feature>
<dbReference type="InterPro" id="IPR011701">
    <property type="entry name" value="MFS"/>
</dbReference>
<dbReference type="SUPFAM" id="SSF103473">
    <property type="entry name" value="MFS general substrate transporter"/>
    <property type="match status" value="1"/>
</dbReference>
<keyword evidence="1 4" id="KW-0812">Transmembrane</keyword>
<keyword evidence="7" id="KW-1185">Reference proteome</keyword>
<feature type="transmembrane region" description="Helical" evidence="4">
    <location>
        <begin position="207"/>
        <end position="229"/>
    </location>
</feature>
<dbReference type="Proteomes" id="UP001210865">
    <property type="component" value="Chromosome"/>
</dbReference>
<reference evidence="6 7" key="1">
    <citation type="submission" date="2022-12" db="EMBL/GenBank/DDBJ databases">
        <title>Sphingomonas abieness sp. nov., an endophytic bacterium isolated from Abies koreana.</title>
        <authorList>
            <person name="Jiang L."/>
            <person name="Lee J."/>
        </authorList>
    </citation>
    <scope>NUCLEOTIDE SEQUENCE [LARGE SCALE GENOMIC DNA]</scope>
    <source>
        <strain evidence="7">PAMB 00755</strain>
    </source>
</reference>
<evidence type="ECO:0000256" key="3">
    <source>
        <dbReference type="ARBA" id="ARBA00023136"/>
    </source>
</evidence>
<dbReference type="InterPro" id="IPR020846">
    <property type="entry name" value="MFS_dom"/>
</dbReference>
<sequence>MSKADGYREQPPAFFRNLVCLWSRPEDIVAVARTSITIAADRHESGSAKPRNLLAACIVHALHDGYTDGLYAFLPIWQSQFRLSYAGLAVVRALYYGTMGGLQLPADRLLQGVAPRTALVLATLIAAAGFAVMALPLDFAGLCIGLFVAGIGSSIQHPRGSMLVTETYGVASRRPLGIYNFSGDLGKATLPALAALLLPLLAWRPVLGLMALLGLAVTGVLIGLAPSVAAHGNAEEAPARARSVQRGFGLLTLIGGLDTATRMGYLLFLPFLIHGRGGSSATVGVALALLFIGGAFGKASCNWLSERLGVIGSVMATEAATTLLIILTLFTPLAPTLLVLPVLGIVLNGTSSVLYGTVPELAPGGDTSRAFAIFYTSVIGSGGLAPILYGAIADHSSQAIGIVSAGLTAAAIIPFVAALKPSMRPTD</sequence>
<dbReference type="Pfam" id="PF07690">
    <property type="entry name" value="MFS_1"/>
    <property type="match status" value="1"/>
</dbReference>
<feature type="transmembrane region" description="Helical" evidence="4">
    <location>
        <begin position="370"/>
        <end position="392"/>
    </location>
</feature>
<dbReference type="PANTHER" id="PTHR43129">
    <property type="entry name" value="FOSMIDOMYCIN RESISTANCE PROTEIN"/>
    <property type="match status" value="1"/>
</dbReference>
<feature type="transmembrane region" description="Helical" evidence="4">
    <location>
        <begin position="336"/>
        <end position="358"/>
    </location>
</feature>
<name>A0ABY7NNV2_9SPHN</name>
<dbReference type="RefSeq" id="WP_270077531.1">
    <property type="nucleotide sequence ID" value="NZ_CP115174.1"/>
</dbReference>
<feature type="transmembrane region" description="Helical" evidence="4">
    <location>
        <begin position="398"/>
        <end position="419"/>
    </location>
</feature>
<organism evidence="6 7">
    <name type="scientific">Sphingomonas abietis</name>
    <dbReference type="NCBI Taxonomy" id="3012344"/>
    <lineage>
        <taxon>Bacteria</taxon>
        <taxon>Pseudomonadati</taxon>
        <taxon>Pseudomonadota</taxon>
        <taxon>Alphaproteobacteria</taxon>
        <taxon>Sphingomonadales</taxon>
        <taxon>Sphingomonadaceae</taxon>
        <taxon>Sphingomonas</taxon>
    </lineage>
</organism>
<evidence type="ECO:0000313" key="7">
    <source>
        <dbReference type="Proteomes" id="UP001210865"/>
    </source>
</evidence>
<dbReference type="PROSITE" id="PS50850">
    <property type="entry name" value="MFS"/>
    <property type="match status" value="1"/>
</dbReference>
<accession>A0ABY7NNV2</accession>
<dbReference type="PANTHER" id="PTHR43129:SF1">
    <property type="entry name" value="FOSMIDOMYCIN RESISTANCE PROTEIN"/>
    <property type="match status" value="1"/>
</dbReference>
<gene>
    <name evidence="6" type="ORF">PBT88_01730</name>
</gene>
<evidence type="ECO:0000256" key="2">
    <source>
        <dbReference type="ARBA" id="ARBA00022989"/>
    </source>
</evidence>
<proteinExistence type="predicted"/>
<evidence type="ECO:0000259" key="5">
    <source>
        <dbReference type="PROSITE" id="PS50850"/>
    </source>
</evidence>
<protein>
    <submittedName>
        <fullName evidence="6">MFS transporter</fullName>
    </submittedName>
</protein>
<keyword evidence="2 4" id="KW-1133">Transmembrane helix</keyword>
<dbReference type="InterPro" id="IPR036259">
    <property type="entry name" value="MFS_trans_sf"/>
</dbReference>
<keyword evidence="3 4" id="KW-0472">Membrane</keyword>
<evidence type="ECO:0000256" key="4">
    <source>
        <dbReference type="SAM" id="Phobius"/>
    </source>
</evidence>
<feature type="transmembrane region" description="Helical" evidence="4">
    <location>
        <begin position="250"/>
        <end position="273"/>
    </location>
</feature>
<dbReference type="EMBL" id="CP115174">
    <property type="protein sequence ID" value="WBO22892.1"/>
    <property type="molecule type" value="Genomic_DNA"/>
</dbReference>
<evidence type="ECO:0000313" key="6">
    <source>
        <dbReference type="EMBL" id="WBO22892.1"/>
    </source>
</evidence>
<evidence type="ECO:0000256" key="1">
    <source>
        <dbReference type="ARBA" id="ARBA00022692"/>
    </source>
</evidence>
<feature type="transmembrane region" description="Helical" evidence="4">
    <location>
        <begin position="279"/>
        <end position="296"/>
    </location>
</feature>
<dbReference type="Gene3D" id="1.20.1250.20">
    <property type="entry name" value="MFS general substrate transporter like domains"/>
    <property type="match status" value="2"/>
</dbReference>
<feature type="transmembrane region" description="Helical" evidence="4">
    <location>
        <begin position="308"/>
        <end position="330"/>
    </location>
</feature>